<feature type="non-terminal residue" evidence="8">
    <location>
        <position position="241"/>
    </location>
</feature>
<name>X1U6B7_9ZZZZ</name>
<sequence>MKEKVLTEHFGLESLYKIDVYQKQGGYRATEKALKKMKPEKILEEVKKANLRGRGGAGFPAGVKWSFVPDTDKPKYLCVNADEGEPGTFKDRYIMSHNPHMLLEGIIITSFCVGIHAAFIYIRGEYEAIALRLEQAISEAYENGFLGKNILESGFDLDIFVHRGAGAYICGEETALLESLEGKRGVPRLKPPFPASVGLWQCPTVINNVETISNISHIILNGAEWFVKQGLPKDGGTRIFG</sequence>
<gene>
    <name evidence="8" type="ORF">S12H4_42271</name>
</gene>
<dbReference type="SUPFAM" id="SSF142019">
    <property type="entry name" value="Nqo1 FMN-binding domain-like"/>
    <property type="match status" value="1"/>
</dbReference>
<feature type="domain" description="NADH-ubiquinone oxidoreductase 51kDa subunit FMN-binding" evidence="7">
    <location>
        <begin position="46"/>
        <end position="216"/>
    </location>
</feature>
<proteinExistence type="inferred from homology"/>
<comment type="caution">
    <text evidence="8">The sequence shown here is derived from an EMBL/GenBank/DDBJ whole genome shotgun (WGS) entry which is preliminary data.</text>
</comment>
<dbReference type="PROSITE" id="PS00644">
    <property type="entry name" value="COMPLEX1_51K_1"/>
    <property type="match status" value="1"/>
</dbReference>
<dbReference type="PANTHER" id="PTHR43578">
    <property type="entry name" value="NADH-QUINONE OXIDOREDUCTASE SUBUNIT F"/>
    <property type="match status" value="1"/>
</dbReference>
<dbReference type="Pfam" id="PF01512">
    <property type="entry name" value="Complex1_51K"/>
    <property type="match status" value="1"/>
</dbReference>
<evidence type="ECO:0000256" key="3">
    <source>
        <dbReference type="ARBA" id="ARBA00022723"/>
    </source>
</evidence>
<evidence type="ECO:0000256" key="4">
    <source>
        <dbReference type="ARBA" id="ARBA00023004"/>
    </source>
</evidence>
<keyword evidence="2" id="KW-0004">4Fe-4S</keyword>
<keyword evidence="6" id="KW-0472">Membrane</keyword>
<dbReference type="EMBL" id="BARW01025847">
    <property type="protein sequence ID" value="GAJ13088.1"/>
    <property type="molecule type" value="Genomic_DNA"/>
</dbReference>
<evidence type="ECO:0000256" key="1">
    <source>
        <dbReference type="ARBA" id="ARBA00007523"/>
    </source>
</evidence>
<dbReference type="InterPro" id="IPR037225">
    <property type="entry name" value="Nuo51_FMN-bd_sf"/>
</dbReference>
<dbReference type="GO" id="GO:0008137">
    <property type="term" value="F:NADH dehydrogenase (ubiquinone) activity"/>
    <property type="evidence" value="ECO:0007669"/>
    <property type="project" value="InterPro"/>
</dbReference>
<evidence type="ECO:0000256" key="2">
    <source>
        <dbReference type="ARBA" id="ARBA00022485"/>
    </source>
</evidence>
<dbReference type="InterPro" id="IPR011538">
    <property type="entry name" value="Nuo51_FMN-bd"/>
</dbReference>
<dbReference type="InterPro" id="IPR001949">
    <property type="entry name" value="NADH-UbQ_OxRdtase_51kDa_CS"/>
</dbReference>
<keyword evidence="5" id="KW-0411">Iron-sulfur</keyword>
<dbReference type="GO" id="GO:0051539">
    <property type="term" value="F:4 iron, 4 sulfur cluster binding"/>
    <property type="evidence" value="ECO:0007669"/>
    <property type="project" value="UniProtKB-KW"/>
</dbReference>
<evidence type="ECO:0000256" key="5">
    <source>
        <dbReference type="ARBA" id="ARBA00023014"/>
    </source>
</evidence>
<evidence type="ECO:0000313" key="8">
    <source>
        <dbReference type="EMBL" id="GAJ13088.1"/>
    </source>
</evidence>
<dbReference type="AlphaFoldDB" id="X1U6B7"/>
<dbReference type="FunFam" id="3.40.50.11540:FF:000001">
    <property type="entry name" value="NADH dehydrogenase [ubiquinone] flavoprotein 1, mitochondrial"/>
    <property type="match status" value="1"/>
</dbReference>
<dbReference type="GO" id="GO:0046872">
    <property type="term" value="F:metal ion binding"/>
    <property type="evidence" value="ECO:0007669"/>
    <property type="project" value="UniProtKB-KW"/>
</dbReference>
<dbReference type="Gene3D" id="3.40.50.11540">
    <property type="entry name" value="NADH-ubiquinone oxidoreductase 51kDa subunit"/>
    <property type="match status" value="1"/>
</dbReference>
<keyword evidence="4" id="KW-0408">Iron</keyword>
<evidence type="ECO:0000256" key="6">
    <source>
        <dbReference type="SAM" id="Phobius"/>
    </source>
</evidence>
<reference evidence="8" key="1">
    <citation type="journal article" date="2014" name="Front. Microbiol.">
        <title>High frequency of phylogenetically diverse reductive dehalogenase-homologous genes in deep subseafloor sedimentary metagenomes.</title>
        <authorList>
            <person name="Kawai M."/>
            <person name="Futagami T."/>
            <person name="Toyoda A."/>
            <person name="Takaki Y."/>
            <person name="Nishi S."/>
            <person name="Hori S."/>
            <person name="Arai W."/>
            <person name="Tsubouchi T."/>
            <person name="Morono Y."/>
            <person name="Uchiyama I."/>
            <person name="Ito T."/>
            <person name="Fujiyama A."/>
            <person name="Inagaki F."/>
            <person name="Takami H."/>
        </authorList>
    </citation>
    <scope>NUCLEOTIDE SEQUENCE</scope>
    <source>
        <strain evidence="8">Expedition CK06-06</strain>
    </source>
</reference>
<evidence type="ECO:0000259" key="7">
    <source>
        <dbReference type="Pfam" id="PF01512"/>
    </source>
</evidence>
<keyword evidence="6" id="KW-1133">Transmembrane helix</keyword>
<dbReference type="PANTHER" id="PTHR43578:SF3">
    <property type="entry name" value="NADH-QUINONE OXIDOREDUCTASE SUBUNIT F"/>
    <property type="match status" value="1"/>
</dbReference>
<keyword evidence="3" id="KW-0479">Metal-binding</keyword>
<accession>X1U6B7</accession>
<keyword evidence="6" id="KW-0812">Transmembrane</keyword>
<dbReference type="GO" id="GO:0010181">
    <property type="term" value="F:FMN binding"/>
    <property type="evidence" value="ECO:0007669"/>
    <property type="project" value="InterPro"/>
</dbReference>
<dbReference type="Gene3D" id="6.10.250.1450">
    <property type="match status" value="1"/>
</dbReference>
<organism evidence="8">
    <name type="scientific">marine sediment metagenome</name>
    <dbReference type="NCBI Taxonomy" id="412755"/>
    <lineage>
        <taxon>unclassified sequences</taxon>
        <taxon>metagenomes</taxon>
        <taxon>ecological metagenomes</taxon>
    </lineage>
</organism>
<comment type="similarity">
    <text evidence="1">Belongs to the complex I 51 kDa subunit family.</text>
</comment>
<feature type="transmembrane region" description="Helical" evidence="6">
    <location>
        <begin position="102"/>
        <end position="122"/>
    </location>
</feature>
<protein>
    <recommendedName>
        <fullName evidence="7">NADH-ubiquinone oxidoreductase 51kDa subunit FMN-binding domain-containing protein</fullName>
    </recommendedName>
</protein>